<keyword evidence="5" id="KW-1185">Reference proteome</keyword>
<comment type="caution">
    <text evidence="4">The sequence shown here is derived from an EMBL/GenBank/DDBJ whole genome shotgun (WGS) entry which is preliminary data.</text>
</comment>
<name>A0A2H3KH54_9CHLR</name>
<sequence length="109" mass="11997">MALTTRTVGNVTVLELTGRFDAHMAPALLEWYGKLRTAQVVVNLAGVNFIDSSALAALTGGMKRCRQQKGDLKLCALQQPVQVIFELTRMNRAFEIFPSETEAIASFTH</sequence>
<evidence type="ECO:0000313" key="5">
    <source>
        <dbReference type="Proteomes" id="UP000220922"/>
    </source>
</evidence>
<dbReference type="GO" id="GO:0043856">
    <property type="term" value="F:anti-sigma factor antagonist activity"/>
    <property type="evidence" value="ECO:0007669"/>
    <property type="project" value="InterPro"/>
</dbReference>
<accession>A0A2H3KH54</accession>
<dbReference type="PROSITE" id="PS50801">
    <property type="entry name" value="STAS"/>
    <property type="match status" value="1"/>
</dbReference>
<evidence type="ECO:0000256" key="1">
    <source>
        <dbReference type="ARBA" id="ARBA00009013"/>
    </source>
</evidence>
<dbReference type="Gene3D" id="3.30.750.24">
    <property type="entry name" value="STAS domain"/>
    <property type="match status" value="1"/>
</dbReference>
<dbReference type="SUPFAM" id="SSF52091">
    <property type="entry name" value="SpoIIaa-like"/>
    <property type="match status" value="1"/>
</dbReference>
<evidence type="ECO:0000256" key="2">
    <source>
        <dbReference type="RuleBase" id="RU003749"/>
    </source>
</evidence>
<dbReference type="CDD" id="cd07043">
    <property type="entry name" value="STAS_anti-anti-sigma_factors"/>
    <property type="match status" value="1"/>
</dbReference>
<dbReference type="NCBIfam" id="TIGR00377">
    <property type="entry name" value="ant_ant_sig"/>
    <property type="match status" value="1"/>
</dbReference>
<dbReference type="PANTHER" id="PTHR33495:SF2">
    <property type="entry name" value="ANTI-SIGMA FACTOR ANTAGONIST TM_1081-RELATED"/>
    <property type="match status" value="1"/>
</dbReference>
<dbReference type="OrthoDB" id="9794628at2"/>
<protein>
    <recommendedName>
        <fullName evidence="2">Anti-sigma factor antagonist</fullName>
    </recommendedName>
</protein>
<feature type="domain" description="STAS" evidence="3">
    <location>
        <begin position="1"/>
        <end position="107"/>
    </location>
</feature>
<dbReference type="PANTHER" id="PTHR33495">
    <property type="entry name" value="ANTI-SIGMA FACTOR ANTAGONIST TM_1081-RELATED-RELATED"/>
    <property type="match status" value="1"/>
</dbReference>
<comment type="similarity">
    <text evidence="1 2">Belongs to the anti-sigma-factor antagonist family.</text>
</comment>
<proteinExistence type="inferred from homology"/>
<dbReference type="Pfam" id="PF01740">
    <property type="entry name" value="STAS"/>
    <property type="match status" value="1"/>
</dbReference>
<dbReference type="EMBL" id="LYXE01000165">
    <property type="protein sequence ID" value="PDV97105.1"/>
    <property type="molecule type" value="Genomic_DNA"/>
</dbReference>
<dbReference type="InterPro" id="IPR003658">
    <property type="entry name" value="Anti-sigma_ant"/>
</dbReference>
<reference evidence="4 5" key="1">
    <citation type="submission" date="2016-05" db="EMBL/GenBank/DDBJ databases">
        <authorList>
            <person name="Lavstsen T."/>
            <person name="Jespersen J.S."/>
        </authorList>
    </citation>
    <scope>NUCLEOTIDE SEQUENCE [LARGE SCALE GENOMIC DNA]</scope>
    <source>
        <strain evidence="4 5">B7-9</strain>
    </source>
</reference>
<evidence type="ECO:0000259" key="3">
    <source>
        <dbReference type="PROSITE" id="PS50801"/>
    </source>
</evidence>
<dbReference type="InterPro" id="IPR002645">
    <property type="entry name" value="STAS_dom"/>
</dbReference>
<gene>
    <name evidence="4" type="ORF">A9Q02_19310</name>
</gene>
<dbReference type="AlphaFoldDB" id="A0A2H3KH54"/>
<dbReference type="RefSeq" id="WP_097654788.1">
    <property type="nucleotide sequence ID" value="NZ_LYXE01000165.1"/>
</dbReference>
<organism evidence="4 5">
    <name type="scientific">Candidatus Chloroploca asiatica</name>
    <dbReference type="NCBI Taxonomy" id="1506545"/>
    <lineage>
        <taxon>Bacteria</taxon>
        <taxon>Bacillati</taxon>
        <taxon>Chloroflexota</taxon>
        <taxon>Chloroflexia</taxon>
        <taxon>Chloroflexales</taxon>
        <taxon>Chloroflexineae</taxon>
        <taxon>Oscillochloridaceae</taxon>
        <taxon>Candidatus Chloroploca</taxon>
    </lineage>
</organism>
<dbReference type="InterPro" id="IPR036513">
    <property type="entry name" value="STAS_dom_sf"/>
</dbReference>
<dbReference type="Proteomes" id="UP000220922">
    <property type="component" value="Unassembled WGS sequence"/>
</dbReference>
<evidence type="ECO:0000313" key="4">
    <source>
        <dbReference type="EMBL" id="PDV97105.1"/>
    </source>
</evidence>